<dbReference type="Proteomes" id="UP000183508">
    <property type="component" value="Unassembled WGS sequence"/>
</dbReference>
<dbReference type="AlphaFoldDB" id="A0A1I7LG68"/>
<name>A0A1I7LG68_9BACL</name>
<reference evidence="2" key="1">
    <citation type="submission" date="2016-10" db="EMBL/GenBank/DDBJ databases">
        <authorList>
            <person name="Varghese N."/>
        </authorList>
    </citation>
    <scope>NUCLEOTIDE SEQUENCE [LARGE SCALE GENOMIC DNA]</scope>
    <source>
        <strain evidence="2">DSM 17980</strain>
    </source>
</reference>
<evidence type="ECO:0000313" key="1">
    <source>
        <dbReference type="EMBL" id="SFV08681.1"/>
    </source>
</evidence>
<sequence length="46" mass="5048">MVAIYRPYLEGVDLGLLVTPDGFPITHEVFLGNTANKQTVLQTSVE</sequence>
<dbReference type="RefSeq" id="WP_175511586.1">
    <property type="nucleotide sequence ID" value="NZ_FPBV01000047.1"/>
</dbReference>
<proteinExistence type="predicted"/>
<evidence type="ECO:0000313" key="2">
    <source>
        <dbReference type="Proteomes" id="UP000183508"/>
    </source>
</evidence>
<keyword evidence="2" id="KW-1185">Reference proteome</keyword>
<organism evidence="1 2">
    <name type="scientific">Alicyclobacillus macrosporangiidus</name>
    <dbReference type="NCBI Taxonomy" id="392015"/>
    <lineage>
        <taxon>Bacteria</taxon>
        <taxon>Bacillati</taxon>
        <taxon>Bacillota</taxon>
        <taxon>Bacilli</taxon>
        <taxon>Bacillales</taxon>
        <taxon>Alicyclobacillaceae</taxon>
        <taxon>Alicyclobacillus</taxon>
    </lineage>
</organism>
<accession>A0A1I7LG68</accession>
<gene>
    <name evidence="1" type="ORF">SAMN05421543_1473</name>
</gene>
<dbReference type="EMBL" id="FPBV01000047">
    <property type="protein sequence ID" value="SFV08681.1"/>
    <property type="molecule type" value="Genomic_DNA"/>
</dbReference>
<protein>
    <submittedName>
        <fullName evidence="1">Uncharacterized protein</fullName>
    </submittedName>
</protein>